<keyword evidence="2" id="KW-1185">Reference proteome</keyword>
<dbReference type="Proteomes" id="UP000054166">
    <property type="component" value="Unassembled WGS sequence"/>
</dbReference>
<accession>A0A0C3B2I1</accession>
<protein>
    <recommendedName>
        <fullName evidence="3">HNH nuclease domain-containing protein</fullName>
    </recommendedName>
</protein>
<dbReference type="HOGENOM" id="CLU_049186_1_0_1"/>
<proteinExistence type="predicted"/>
<sequence>MGHISRTVANKDAPTIFPYFPRKTPSNESRMKSVGAAVLEIQLGLCRWGGKGIGFGASGTGVGAKRELAETNPYPNGSAANLAYLRSYELSMVSQDFSSMCGRILGFMLLEVPSDDGRLKLASEINSCTNEEKLIDLAKLLTHFIRAFQAAKGPTPSPSDHPSCLLPDAERDMNADTLVEAPHDHWTTKQQLRKKSETATFKLSRARKAADAASRAPTGSQLASQALELGAKANKLSIAADHAAATLANFPSPQLAATNAAHIFPESTNTNLTSDVMLEYVASVWAVMDRFGHSAFKDELNGVQIHRLSNIMTMDYFYHMHFDKLNLWFEAVLGQAHTYRICGLEEVIQGLPASVTFSSHCAGLDLPDPRYLRMHAAAARVAHLLGVAAYIDDILDDLDEGQTRVMSEDGSSLLAEMLGLMVNVFGENMER</sequence>
<dbReference type="EMBL" id="KN833310">
    <property type="protein sequence ID" value="KIM71457.1"/>
    <property type="molecule type" value="Genomic_DNA"/>
</dbReference>
<dbReference type="STRING" id="765440.A0A0C3B2I1"/>
<evidence type="ECO:0000313" key="1">
    <source>
        <dbReference type="EMBL" id="KIM71457.1"/>
    </source>
</evidence>
<reference evidence="2" key="2">
    <citation type="submission" date="2015-01" db="EMBL/GenBank/DDBJ databases">
        <title>Evolutionary Origins and Diversification of the Mycorrhizal Mutualists.</title>
        <authorList>
            <consortium name="DOE Joint Genome Institute"/>
            <consortium name="Mycorrhizal Genomics Consortium"/>
            <person name="Kohler A."/>
            <person name="Kuo A."/>
            <person name="Nagy L.G."/>
            <person name="Floudas D."/>
            <person name="Copeland A."/>
            <person name="Barry K.W."/>
            <person name="Cichocki N."/>
            <person name="Veneault-Fourrey C."/>
            <person name="LaButti K."/>
            <person name="Lindquist E.A."/>
            <person name="Lipzen A."/>
            <person name="Lundell T."/>
            <person name="Morin E."/>
            <person name="Murat C."/>
            <person name="Riley R."/>
            <person name="Ohm R."/>
            <person name="Sun H."/>
            <person name="Tunlid A."/>
            <person name="Henrissat B."/>
            <person name="Grigoriev I.V."/>
            <person name="Hibbett D.S."/>
            <person name="Martin F."/>
        </authorList>
    </citation>
    <scope>NUCLEOTIDE SEQUENCE [LARGE SCALE GENOMIC DNA]</scope>
    <source>
        <strain evidence="2">F 1598</strain>
    </source>
</reference>
<name>A0A0C3B2I1_PILCF</name>
<dbReference type="OrthoDB" id="2104739at2759"/>
<evidence type="ECO:0000313" key="2">
    <source>
        <dbReference type="Proteomes" id="UP000054166"/>
    </source>
</evidence>
<gene>
    <name evidence="1" type="ORF">PILCRDRAFT_93850</name>
</gene>
<evidence type="ECO:0008006" key="3">
    <source>
        <dbReference type="Google" id="ProtNLM"/>
    </source>
</evidence>
<dbReference type="AlphaFoldDB" id="A0A0C3B2I1"/>
<dbReference type="InParanoid" id="A0A0C3B2I1"/>
<reference evidence="1 2" key="1">
    <citation type="submission" date="2014-04" db="EMBL/GenBank/DDBJ databases">
        <authorList>
            <consortium name="DOE Joint Genome Institute"/>
            <person name="Kuo A."/>
            <person name="Tarkka M."/>
            <person name="Buscot F."/>
            <person name="Kohler A."/>
            <person name="Nagy L.G."/>
            <person name="Floudas D."/>
            <person name="Copeland A."/>
            <person name="Barry K.W."/>
            <person name="Cichocki N."/>
            <person name="Veneault-Fourrey C."/>
            <person name="LaButti K."/>
            <person name="Lindquist E.A."/>
            <person name="Lipzen A."/>
            <person name="Lundell T."/>
            <person name="Morin E."/>
            <person name="Murat C."/>
            <person name="Sun H."/>
            <person name="Tunlid A."/>
            <person name="Henrissat B."/>
            <person name="Grigoriev I.V."/>
            <person name="Hibbett D.S."/>
            <person name="Martin F."/>
            <person name="Nordberg H.P."/>
            <person name="Cantor M.N."/>
            <person name="Hua S.X."/>
        </authorList>
    </citation>
    <scope>NUCLEOTIDE SEQUENCE [LARGE SCALE GENOMIC DNA]</scope>
    <source>
        <strain evidence="1 2">F 1598</strain>
    </source>
</reference>
<organism evidence="1 2">
    <name type="scientific">Piloderma croceum (strain F 1598)</name>
    <dbReference type="NCBI Taxonomy" id="765440"/>
    <lineage>
        <taxon>Eukaryota</taxon>
        <taxon>Fungi</taxon>
        <taxon>Dikarya</taxon>
        <taxon>Basidiomycota</taxon>
        <taxon>Agaricomycotina</taxon>
        <taxon>Agaricomycetes</taxon>
        <taxon>Agaricomycetidae</taxon>
        <taxon>Atheliales</taxon>
        <taxon>Atheliaceae</taxon>
        <taxon>Piloderma</taxon>
    </lineage>
</organism>